<dbReference type="GO" id="GO:0044550">
    <property type="term" value="P:secondary metabolite biosynthetic process"/>
    <property type="evidence" value="ECO:0007669"/>
    <property type="project" value="TreeGrafter"/>
</dbReference>
<evidence type="ECO:0000256" key="6">
    <source>
        <dbReference type="ARBA" id="ARBA00022833"/>
    </source>
</evidence>
<dbReference type="InterPro" id="IPR047921">
    <property type="entry name" value="LACTB2-like_MBL-fold"/>
</dbReference>
<feature type="domain" description="Metallo-beta-lactamase" evidence="7">
    <location>
        <begin position="53"/>
        <end position="209"/>
    </location>
</feature>
<dbReference type="RefSeq" id="XP_064669056.1">
    <property type="nucleotide sequence ID" value="XM_064818595.1"/>
</dbReference>
<dbReference type="Proteomes" id="UP001302812">
    <property type="component" value="Unassembled WGS sequence"/>
</dbReference>
<evidence type="ECO:0000313" key="8">
    <source>
        <dbReference type="EMBL" id="KAK4111486.1"/>
    </source>
</evidence>
<dbReference type="Gene3D" id="3.60.15.10">
    <property type="entry name" value="Ribonuclease Z/Hydroxyacylglutathione hydrolase-like"/>
    <property type="match status" value="1"/>
</dbReference>
<gene>
    <name evidence="8" type="ORF">N656DRAFT_830176</name>
</gene>
<reference evidence="8" key="1">
    <citation type="journal article" date="2023" name="Mol. Phylogenet. Evol.">
        <title>Genome-scale phylogeny and comparative genomics of the fungal order Sordariales.</title>
        <authorList>
            <person name="Hensen N."/>
            <person name="Bonometti L."/>
            <person name="Westerberg I."/>
            <person name="Brannstrom I.O."/>
            <person name="Guillou S."/>
            <person name="Cros-Aarteil S."/>
            <person name="Calhoun S."/>
            <person name="Haridas S."/>
            <person name="Kuo A."/>
            <person name="Mondo S."/>
            <person name="Pangilinan J."/>
            <person name="Riley R."/>
            <person name="LaButti K."/>
            <person name="Andreopoulos B."/>
            <person name="Lipzen A."/>
            <person name="Chen C."/>
            <person name="Yan M."/>
            <person name="Daum C."/>
            <person name="Ng V."/>
            <person name="Clum A."/>
            <person name="Steindorff A."/>
            <person name="Ohm R.A."/>
            <person name="Martin F."/>
            <person name="Silar P."/>
            <person name="Natvig D.O."/>
            <person name="Lalanne C."/>
            <person name="Gautier V."/>
            <person name="Ament-Velasquez S.L."/>
            <person name="Kruys A."/>
            <person name="Hutchinson M.I."/>
            <person name="Powell A.J."/>
            <person name="Barry K."/>
            <person name="Miller A.N."/>
            <person name="Grigoriev I.V."/>
            <person name="Debuchy R."/>
            <person name="Gladieux P."/>
            <person name="Hiltunen Thoren M."/>
            <person name="Johannesson H."/>
        </authorList>
    </citation>
    <scope>NUCLEOTIDE SEQUENCE</scope>
    <source>
        <strain evidence="8">CBS 508.74</strain>
    </source>
</reference>
<sequence length="307" mass="33580">MAKNIIPFNNGGVWNEWLAAQEAQLPELEDMAAVSSRVVRILGGNPGQMQLQGTNTYLIGTGKSRILIDTGEGIPAWTERITSLLRSEGLNLAYILLTHWHGDHTGGVPDLIAYDPALASRVYKHTPDAGQRAISDGQIFQVEGATVRAVHTPGHAVGHMCFVLEEENALFTGDNVLGHGFSVKEDLAAYVRSLQRMRELKCEVGYPAHGERVENLPARMDLYIRHKEARERQIADALPPRRAGGGVTIKALVRELHGDLPPHVVSQAIEPLASQVLWKLAGEKRAAFSCLNRNPGKAPKHSDPVIE</sequence>
<dbReference type="InterPro" id="IPR050662">
    <property type="entry name" value="Sec-metab_biosynth-thioest"/>
</dbReference>
<evidence type="ECO:0000256" key="2">
    <source>
        <dbReference type="ARBA" id="ARBA00005179"/>
    </source>
</evidence>
<dbReference type="GeneID" id="89942721"/>
<dbReference type="EMBL" id="MU853346">
    <property type="protein sequence ID" value="KAK4111486.1"/>
    <property type="molecule type" value="Genomic_DNA"/>
</dbReference>
<dbReference type="PANTHER" id="PTHR23131">
    <property type="entry name" value="ENDORIBONUCLEASE LACTB2"/>
    <property type="match status" value="1"/>
</dbReference>
<proteinExistence type="inferred from homology"/>
<evidence type="ECO:0000256" key="3">
    <source>
        <dbReference type="ARBA" id="ARBA00007749"/>
    </source>
</evidence>
<evidence type="ECO:0000259" key="7">
    <source>
        <dbReference type="SMART" id="SM00849"/>
    </source>
</evidence>
<protein>
    <submittedName>
        <fullName evidence="8">Metallo-beta-lactamase superfamily protein</fullName>
    </submittedName>
</protein>
<reference evidence="8" key="2">
    <citation type="submission" date="2023-05" db="EMBL/GenBank/DDBJ databases">
        <authorList>
            <consortium name="Lawrence Berkeley National Laboratory"/>
            <person name="Steindorff A."/>
            <person name="Hensen N."/>
            <person name="Bonometti L."/>
            <person name="Westerberg I."/>
            <person name="Brannstrom I.O."/>
            <person name="Guillou S."/>
            <person name="Cros-Aarteil S."/>
            <person name="Calhoun S."/>
            <person name="Haridas S."/>
            <person name="Kuo A."/>
            <person name="Mondo S."/>
            <person name="Pangilinan J."/>
            <person name="Riley R."/>
            <person name="Labutti K."/>
            <person name="Andreopoulos B."/>
            <person name="Lipzen A."/>
            <person name="Chen C."/>
            <person name="Yanf M."/>
            <person name="Daum C."/>
            <person name="Ng V."/>
            <person name="Clum A."/>
            <person name="Ohm R."/>
            <person name="Martin F."/>
            <person name="Silar P."/>
            <person name="Natvig D."/>
            <person name="Lalanne C."/>
            <person name="Gautier V."/>
            <person name="Ament-Velasquez S.L."/>
            <person name="Kruys A."/>
            <person name="Hutchinson M.I."/>
            <person name="Powell A.J."/>
            <person name="Barry K."/>
            <person name="Miller A.N."/>
            <person name="Grigoriev I.V."/>
            <person name="Debuchy R."/>
            <person name="Gladieux P."/>
            <person name="Thoren M.H."/>
            <person name="Johannesson H."/>
        </authorList>
    </citation>
    <scope>NUCLEOTIDE SEQUENCE</scope>
    <source>
        <strain evidence="8">CBS 508.74</strain>
    </source>
</reference>
<organism evidence="8 9">
    <name type="scientific">Canariomyces notabilis</name>
    <dbReference type="NCBI Taxonomy" id="2074819"/>
    <lineage>
        <taxon>Eukaryota</taxon>
        <taxon>Fungi</taxon>
        <taxon>Dikarya</taxon>
        <taxon>Ascomycota</taxon>
        <taxon>Pezizomycotina</taxon>
        <taxon>Sordariomycetes</taxon>
        <taxon>Sordariomycetidae</taxon>
        <taxon>Sordariales</taxon>
        <taxon>Chaetomiaceae</taxon>
        <taxon>Canariomyces</taxon>
    </lineage>
</organism>
<dbReference type="InterPro" id="IPR001279">
    <property type="entry name" value="Metallo-B-lactamas"/>
</dbReference>
<keyword evidence="6" id="KW-0862">Zinc</keyword>
<keyword evidence="5" id="KW-0378">Hydrolase</keyword>
<comment type="pathway">
    <text evidence="2">Secondary metabolite biosynthesis.</text>
</comment>
<dbReference type="InterPro" id="IPR036866">
    <property type="entry name" value="RibonucZ/Hydroxyglut_hydro"/>
</dbReference>
<evidence type="ECO:0000313" key="9">
    <source>
        <dbReference type="Proteomes" id="UP001302812"/>
    </source>
</evidence>
<name>A0AAN6YQ93_9PEZI</name>
<dbReference type="Pfam" id="PF00753">
    <property type="entry name" value="Lactamase_B"/>
    <property type="match status" value="1"/>
</dbReference>
<dbReference type="FunFam" id="3.60.15.10:FF:000041">
    <property type="entry name" value="Metallo-beta-lactamase domain protein"/>
    <property type="match status" value="1"/>
</dbReference>
<comment type="similarity">
    <text evidence="3">Belongs to the metallo-beta-lactamase superfamily.</text>
</comment>
<keyword evidence="9" id="KW-1185">Reference proteome</keyword>
<evidence type="ECO:0000256" key="1">
    <source>
        <dbReference type="ARBA" id="ARBA00001947"/>
    </source>
</evidence>
<dbReference type="GO" id="GO:0016787">
    <property type="term" value="F:hydrolase activity"/>
    <property type="evidence" value="ECO:0007669"/>
    <property type="project" value="UniProtKB-KW"/>
</dbReference>
<comment type="cofactor">
    <cofactor evidence="1">
        <name>Zn(2+)</name>
        <dbReference type="ChEBI" id="CHEBI:29105"/>
    </cofactor>
</comment>
<dbReference type="GO" id="GO:0046872">
    <property type="term" value="F:metal ion binding"/>
    <property type="evidence" value="ECO:0007669"/>
    <property type="project" value="UniProtKB-KW"/>
</dbReference>
<dbReference type="PANTHER" id="PTHR23131:SF2">
    <property type="entry name" value="LACTAMASE-LIKE PROTEIN APTB-RELATED"/>
    <property type="match status" value="1"/>
</dbReference>
<dbReference type="Gene3D" id="1.10.10.10">
    <property type="entry name" value="Winged helix-like DNA-binding domain superfamily/Winged helix DNA-binding domain"/>
    <property type="match status" value="1"/>
</dbReference>
<dbReference type="SUPFAM" id="SSF56281">
    <property type="entry name" value="Metallo-hydrolase/oxidoreductase"/>
    <property type="match status" value="1"/>
</dbReference>
<evidence type="ECO:0000256" key="5">
    <source>
        <dbReference type="ARBA" id="ARBA00022801"/>
    </source>
</evidence>
<accession>A0AAN6YQ93</accession>
<dbReference type="SMART" id="SM00849">
    <property type="entry name" value="Lactamase_B"/>
    <property type="match status" value="1"/>
</dbReference>
<keyword evidence="4" id="KW-0479">Metal-binding</keyword>
<dbReference type="InterPro" id="IPR036388">
    <property type="entry name" value="WH-like_DNA-bd_sf"/>
</dbReference>
<comment type="caution">
    <text evidence="8">The sequence shown here is derived from an EMBL/GenBank/DDBJ whole genome shotgun (WGS) entry which is preliminary data.</text>
</comment>
<evidence type="ECO:0000256" key="4">
    <source>
        <dbReference type="ARBA" id="ARBA00022723"/>
    </source>
</evidence>
<dbReference type="AlphaFoldDB" id="A0AAN6YQ93"/>
<dbReference type="CDD" id="cd07722">
    <property type="entry name" value="LACTB2-like_MBL-fold"/>
    <property type="match status" value="1"/>
</dbReference>